<organism evidence="2 3">
    <name type="scientific">Paraglomus brasilianum</name>
    <dbReference type="NCBI Taxonomy" id="144538"/>
    <lineage>
        <taxon>Eukaryota</taxon>
        <taxon>Fungi</taxon>
        <taxon>Fungi incertae sedis</taxon>
        <taxon>Mucoromycota</taxon>
        <taxon>Glomeromycotina</taxon>
        <taxon>Glomeromycetes</taxon>
        <taxon>Paraglomerales</taxon>
        <taxon>Paraglomeraceae</taxon>
        <taxon>Paraglomus</taxon>
    </lineage>
</organism>
<gene>
    <name evidence="2" type="ORF">PBRASI_LOCUS7089</name>
</gene>
<feature type="region of interest" description="Disordered" evidence="1">
    <location>
        <begin position="428"/>
        <end position="447"/>
    </location>
</feature>
<dbReference type="AlphaFoldDB" id="A0A9N9G9A2"/>
<evidence type="ECO:0000256" key="1">
    <source>
        <dbReference type="SAM" id="MobiDB-lite"/>
    </source>
</evidence>
<keyword evidence="3" id="KW-1185">Reference proteome</keyword>
<evidence type="ECO:0000313" key="2">
    <source>
        <dbReference type="EMBL" id="CAG8590319.1"/>
    </source>
</evidence>
<dbReference type="Proteomes" id="UP000789739">
    <property type="component" value="Unassembled WGS sequence"/>
</dbReference>
<dbReference type="EMBL" id="CAJVPI010001031">
    <property type="protein sequence ID" value="CAG8590319.1"/>
    <property type="molecule type" value="Genomic_DNA"/>
</dbReference>
<dbReference type="OrthoDB" id="2367745at2759"/>
<evidence type="ECO:0000313" key="3">
    <source>
        <dbReference type="Proteomes" id="UP000789739"/>
    </source>
</evidence>
<protein>
    <submittedName>
        <fullName evidence="2">2184_t:CDS:1</fullName>
    </submittedName>
</protein>
<accession>A0A9N9G9A2</accession>
<proteinExistence type="predicted"/>
<comment type="caution">
    <text evidence="2">The sequence shown here is derived from an EMBL/GenBank/DDBJ whole genome shotgun (WGS) entry which is preliminary data.</text>
</comment>
<sequence length="447" mass="50334">MSNQISQLTVPALEYVGMSVAISATTVTTTCWIRLENKLDAEELDIVAQTASRLNLHALKTAAIQKLPALKDLTPGDLEVFASGDLTKPLLPDTRLNSLVVTAASPLVIRYPLSNDKIVARISFLRSSFDTMVLHTTGAWFVLRAETKENFDQLQNGDFCFVAQNNKTISIDNAFKFNSLVDDIKSTDQKCSINFSVQLKGKKAYGDWLAKEVLADILHLPGTFTIDKLPTFDIENLPDEVPLTPELQSRFVNTLDLTSRSFRYKFINETMARCYINPFMHTAVCHVMSSHPSLVLSVEQDFDGSRGYGNLDYVVFCYELVILVTEAKLEKMSQGLTQNIVQLHTAAEQLLGKRKREEPSHDFDECNTIYGIVTTGRVWQFVRWTGTPDKPRVEVSREYNVAFEGDMSQPKKVLSFIVRLLQSQAKMMKSEVEKTKDESCDEDQRSS</sequence>
<name>A0A9N9G9A2_9GLOM</name>
<reference evidence="2" key="1">
    <citation type="submission" date="2021-06" db="EMBL/GenBank/DDBJ databases">
        <authorList>
            <person name="Kallberg Y."/>
            <person name="Tangrot J."/>
            <person name="Rosling A."/>
        </authorList>
    </citation>
    <scope>NUCLEOTIDE SEQUENCE</scope>
    <source>
        <strain evidence="2">BR232B</strain>
    </source>
</reference>